<dbReference type="InterPro" id="IPR015421">
    <property type="entry name" value="PyrdxlP-dep_Trfase_major"/>
</dbReference>
<keyword evidence="1 3" id="KW-0560">Oxidoreductase</keyword>
<dbReference type="GO" id="GO:0009116">
    <property type="term" value="P:nucleoside metabolic process"/>
    <property type="evidence" value="ECO:0007669"/>
    <property type="project" value="InterPro"/>
</dbReference>
<feature type="domain" description="Glycine cleavage system P-protein N-terminal" evidence="2">
    <location>
        <begin position="12"/>
        <end position="460"/>
    </location>
</feature>
<dbReference type="NCBIfam" id="NF001696">
    <property type="entry name" value="PRK00451.1"/>
    <property type="match status" value="1"/>
</dbReference>
<name>A0A413VUV2_9FIRM</name>
<proteinExistence type="predicted"/>
<dbReference type="PANTHER" id="PTHR42806:SF1">
    <property type="entry name" value="GLYCINE DEHYDROGENASE (DECARBOXYLATING)"/>
    <property type="match status" value="1"/>
</dbReference>
<dbReference type="Proteomes" id="UP000284883">
    <property type="component" value="Unassembled WGS sequence"/>
</dbReference>
<dbReference type="GO" id="GO:0004375">
    <property type="term" value="F:glycine dehydrogenase (decarboxylating) activity"/>
    <property type="evidence" value="ECO:0007669"/>
    <property type="project" value="UniProtKB-EC"/>
</dbReference>
<sequence length="465" mass="50926">MKMSGKQFVHPYIPNSEPAVKKEMLDAIGMKSVEDIYKGIPDRLRFKGTMNLPEPMISEYTCQRHVEGILAENKNAKDNICFLGGGTWNHYVPSVVDTIMERDEFLTCYVGDAYTDHGKFQALFESSSMLADLTGFEACNTPTYDWANAIAIACRMAARMTGRKEILVAGNMDPDRLLVVKNYCKPELTVNTIGYDKDSGLMNLEDLKAKVSENTATVYLENPIYIGALEVQVAEICKIAHEVGATAMVGVDPTSLGILEAPAAYGADYAVGDLQPLGLHMSYGAGLGGFICTKDEKEFLGEYPSLLFGVCDTRQEGEYGFGEVYYERTSYASREKGKDFIGTTTALHGIAAAVYMALMGPQGFKELGEGIIQRVAYVKKELSKIPGITIPVNGCSYCDFMVDFNGTGKTVKEINKALLNYNILGGKDISNIFPEYGQSALYSVTEVHTKEDLQALFDALKAICA</sequence>
<protein>
    <submittedName>
        <fullName evidence="3">Aminomethyl-transferring glycine dehydrogenase subunit GcvPA</fullName>
        <ecNumber evidence="3">1.4.4.2</ecNumber>
    </submittedName>
</protein>
<organism evidence="3 4">
    <name type="scientific">Dorea formicigenerans</name>
    <dbReference type="NCBI Taxonomy" id="39486"/>
    <lineage>
        <taxon>Bacteria</taxon>
        <taxon>Bacillati</taxon>
        <taxon>Bacillota</taxon>
        <taxon>Clostridia</taxon>
        <taxon>Lachnospirales</taxon>
        <taxon>Lachnospiraceae</taxon>
        <taxon>Dorea</taxon>
    </lineage>
</organism>
<reference evidence="3 4" key="1">
    <citation type="submission" date="2018-08" db="EMBL/GenBank/DDBJ databases">
        <title>A genome reference for cultivated species of the human gut microbiota.</title>
        <authorList>
            <person name="Zou Y."/>
            <person name="Xue W."/>
            <person name="Luo G."/>
        </authorList>
    </citation>
    <scope>NUCLEOTIDE SEQUENCE [LARGE SCALE GENOMIC DNA]</scope>
    <source>
        <strain evidence="3 4">AM40-15AC</strain>
    </source>
</reference>
<dbReference type="Gene3D" id="3.40.640.10">
    <property type="entry name" value="Type I PLP-dependent aspartate aminotransferase-like (Major domain)"/>
    <property type="match status" value="1"/>
</dbReference>
<evidence type="ECO:0000313" key="3">
    <source>
        <dbReference type="EMBL" id="RHB37417.1"/>
    </source>
</evidence>
<dbReference type="InterPro" id="IPR015422">
    <property type="entry name" value="PyrdxlP-dep_Trfase_small"/>
</dbReference>
<dbReference type="InterPro" id="IPR015424">
    <property type="entry name" value="PyrdxlP-dep_Trfase"/>
</dbReference>
<evidence type="ECO:0000259" key="2">
    <source>
        <dbReference type="Pfam" id="PF02347"/>
    </source>
</evidence>
<dbReference type="InterPro" id="IPR023010">
    <property type="entry name" value="GcvPA"/>
</dbReference>
<dbReference type="EC" id="1.4.4.2" evidence="3"/>
<dbReference type="SUPFAM" id="SSF53383">
    <property type="entry name" value="PLP-dependent transferases"/>
    <property type="match status" value="1"/>
</dbReference>
<dbReference type="PANTHER" id="PTHR42806">
    <property type="entry name" value="GLYCINE CLEAVAGE SYSTEM P-PROTEIN"/>
    <property type="match status" value="1"/>
</dbReference>
<evidence type="ECO:0000313" key="4">
    <source>
        <dbReference type="Proteomes" id="UP000284883"/>
    </source>
</evidence>
<dbReference type="Gene3D" id="3.90.1150.10">
    <property type="entry name" value="Aspartate Aminotransferase, domain 1"/>
    <property type="match status" value="1"/>
</dbReference>
<dbReference type="Pfam" id="PF02347">
    <property type="entry name" value="GDC-P"/>
    <property type="match status" value="1"/>
</dbReference>
<dbReference type="AlphaFoldDB" id="A0A413VUV2"/>
<gene>
    <name evidence="3" type="ORF">DW885_11645</name>
</gene>
<dbReference type="EMBL" id="QSGQ01000008">
    <property type="protein sequence ID" value="RHB37417.1"/>
    <property type="molecule type" value="Genomic_DNA"/>
</dbReference>
<accession>A0A413VUV2</accession>
<comment type="caution">
    <text evidence="3">The sequence shown here is derived from an EMBL/GenBank/DDBJ whole genome shotgun (WGS) entry which is preliminary data.</text>
</comment>
<evidence type="ECO:0000256" key="1">
    <source>
        <dbReference type="ARBA" id="ARBA00023002"/>
    </source>
</evidence>
<dbReference type="InterPro" id="IPR049315">
    <property type="entry name" value="GDC-P_N"/>
</dbReference>